<evidence type="ECO:0000256" key="13">
    <source>
        <dbReference type="ARBA" id="ARBA00073787"/>
    </source>
</evidence>
<feature type="repeat" description="Solcar" evidence="15">
    <location>
        <begin position="328"/>
        <end position="419"/>
    </location>
</feature>
<dbReference type="InterPro" id="IPR002048">
    <property type="entry name" value="EF_hand_dom"/>
</dbReference>
<dbReference type="FunFam" id="1.50.40.10:FF:000004">
    <property type="entry name" value="Calcium-binding mitochondrial carrier protein Aralar1"/>
    <property type="match status" value="1"/>
</dbReference>
<accession>A0A060T638</accession>
<keyword evidence="6" id="KW-0999">Mitochondrion inner membrane</keyword>
<dbReference type="PROSITE" id="PS50222">
    <property type="entry name" value="EF_HAND_2"/>
    <property type="match status" value="2"/>
</dbReference>
<dbReference type="InterPro" id="IPR023395">
    <property type="entry name" value="MCP_dom_sf"/>
</dbReference>
<dbReference type="PANTHER" id="PTHR45678:SF9">
    <property type="entry name" value="CALCIUM-BINDING MITOCHONDRIAL CARRIER PROTEIN ARALAR1"/>
    <property type="match status" value="1"/>
</dbReference>
<keyword evidence="3" id="KW-0813">Transport</keyword>
<dbReference type="SMART" id="SM00054">
    <property type="entry name" value="EFh"/>
    <property type="match status" value="2"/>
</dbReference>
<dbReference type="Gene3D" id="1.10.238.10">
    <property type="entry name" value="EF-hand"/>
    <property type="match status" value="2"/>
</dbReference>
<dbReference type="InterPro" id="IPR018108">
    <property type="entry name" value="MCP_transmembrane"/>
</dbReference>
<feature type="repeat" description="Solcar" evidence="15">
    <location>
        <begin position="526"/>
        <end position="614"/>
    </location>
</feature>
<comment type="similarity">
    <text evidence="2">Belongs to the mitochondrial carrier (TC 2.A.29) family.</text>
</comment>
<dbReference type="Gene3D" id="1.50.40.10">
    <property type="entry name" value="Mitochondrial carrier domain"/>
    <property type="match status" value="1"/>
</dbReference>
<keyword evidence="5" id="KW-0677">Repeat</keyword>
<proteinExistence type="inferred from homology"/>
<dbReference type="Pfam" id="PF00153">
    <property type="entry name" value="Mito_carr"/>
    <property type="match status" value="3"/>
</dbReference>
<dbReference type="GO" id="GO:0005743">
    <property type="term" value="C:mitochondrial inner membrane"/>
    <property type="evidence" value="ECO:0007669"/>
    <property type="project" value="UniProtKB-SubCell"/>
</dbReference>
<keyword evidence="10 15" id="KW-0472">Membrane</keyword>
<dbReference type="GO" id="GO:0005313">
    <property type="term" value="F:L-glutamate transmembrane transporter activity"/>
    <property type="evidence" value="ECO:0007669"/>
    <property type="project" value="TreeGrafter"/>
</dbReference>
<dbReference type="SUPFAM" id="SSF47473">
    <property type="entry name" value="EF-hand"/>
    <property type="match status" value="1"/>
</dbReference>
<name>A0A060T638_BLAAD</name>
<evidence type="ECO:0000256" key="6">
    <source>
        <dbReference type="ARBA" id="ARBA00022792"/>
    </source>
</evidence>
<dbReference type="SUPFAM" id="SSF103506">
    <property type="entry name" value="Mitochondrial carrier"/>
    <property type="match status" value="1"/>
</dbReference>
<reference evidence="17" key="1">
    <citation type="submission" date="2014-02" db="EMBL/GenBank/DDBJ databases">
        <authorList>
            <person name="Genoscope - CEA"/>
        </authorList>
    </citation>
    <scope>NUCLEOTIDE SEQUENCE</scope>
    <source>
        <strain evidence="17">LS3</strain>
    </source>
</reference>
<evidence type="ECO:0000256" key="4">
    <source>
        <dbReference type="ARBA" id="ARBA00022692"/>
    </source>
</evidence>
<feature type="repeat" description="Solcar" evidence="15">
    <location>
        <begin position="427"/>
        <end position="516"/>
    </location>
</feature>
<dbReference type="GO" id="GO:0043490">
    <property type="term" value="P:malate-aspartate shuttle"/>
    <property type="evidence" value="ECO:0007669"/>
    <property type="project" value="TreeGrafter"/>
</dbReference>
<comment type="subunit">
    <text evidence="11">Homodimer (via N-terminus).</text>
</comment>
<evidence type="ECO:0000256" key="11">
    <source>
        <dbReference type="ARBA" id="ARBA00038674"/>
    </source>
</evidence>
<evidence type="ECO:0000256" key="9">
    <source>
        <dbReference type="ARBA" id="ARBA00023128"/>
    </source>
</evidence>
<evidence type="ECO:0000259" key="16">
    <source>
        <dbReference type="PROSITE" id="PS50222"/>
    </source>
</evidence>
<gene>
    <name evidence="17" type="ORF">GNLVRS02_ARAD1B08052g</name>
</gene>
<dbReference type="PhylomeDB" id="A0A060T638"/>
<reference evidence="17" key="2">
    <citation type="submission" date="2014-06" db="EMBL/GenBank/DDBJ databases">
        <title>The complete genome of Blastobotrys (Arxula) adeninivorans LS3 - a yeast of biotechnological interest.</title>
        <authorList>
            <person name="Kunze G."/>
            <person name="Gaillardin C."/>
            <person name="Czernicka M."/>
            <person name="Durrens P."/>
            <person name="Martin T."/>
            <person name="Boer E."/>
            <person name="Gabaldon T."/>
            <person name="Cruz J."/>
            <person name="Talla E."/>
            <person name="Marck C."/>
            <person name="Goffeau A."/>
            <person name="Barbe V."/>
            <person name="Baret P."/>
            <person name="Baronian K."/>
            <person name="Beier S."/>
            <person name="Bleykasten C."/>
            <person name="Bode R."/>
            <person name="Casaregola S."/>
            <person name="Despons L."/>
            <person name="Fairhead C."/>
            <person name="Giersberg M."/>
            <person name="Gierski P."/>
            <person name="Hahnel U."/>
            <person name="Hartmann A."/>
            <person name="Jankowska D."/>
            <person name="Jubin C."/>
            <person name="Jung P."/>
            <person name="Lafontaine I."/>
            <person name="Leh-Louis V."/>
            <person name="Lemaire M."/>
            <person name="Marcet-Houben M."/>
            <person name="Mascher M."/>
            <person name="Morel G."/>
            <person name="Richard G.-F."/>
            <person name="Riechen J."/>
            <person name="Sacerdot C."/>
            <person name="Sarkar A."/>
            <person name="Savel G."/>
            <person name="Schacherer J."/>
            <person name="Sherman D."/>
            <person name="Straub M.-L."/>
            <person name="Stein N."/>
            <person name="Thierry A."/>
            <person name="Trautwein-Schult A."/>
            <person name="Westhof E."/>
            <person name="Worch S."/>
            <person name="Dujon B."/>
            <person name="Souciet J.-L."/>
            <person name="Wincker P."/>
            <person name="Scholz U."/>
            <person name="Neuveglise N."/>
        </authorList>
    </citation>
    <scope>NUCLEOTIDE SEQUENCE</scope>
    <source>
        <strain evidence="17">LS3</strain>
    </source>
</reference>
<dbReference type="AlphaFoldDB" id="A0A060T638"/>
<dbReference type="EMBL" id="HG937692">
    <property type="protein sequence ID" value="CDP36224.1"/>
    <property type="molecule type" value="Genomic_DNA"/>
</dbReference>
<dbReference type="GO" id="GO:0005509">
    <property type="term" value="F:calcium ion binding"/>
    <property type="evidence" value="ECO:0007669"/>
    <property type="project" value="InterPro"/>
</dbReference>
<evidence type="ECO:0000256" key="5">
    <source>
        <dbReference type="ARBA" id="ARBA00022737"/>
    </source>
</evidence>
<dbReference type="Pfam" id="PF13833">
    <property type="entry name" value="EF-hand_8"/>
    <property type="match status" value="1"/>
</dbReference>
<dbReference type="InterPro" id="IPR002067">
    <property type="entry name" value="MCP"/>
</dbReference>
<evidence type="ECO:0000256" key="2">
    <source>
        <dbReference type="ARBA" id="ARBA00006375"/>
    </source>
</evidence>
<evidence type="ECO:0000313" key="17">
    <source>
        <dbReference type="EMBL" id="CDP36224.1"/>
    </source>
</evidence>
<keyword evidence="9" id="KW-0496">Mitochondrion</keyword>
<evidence type="ECO:0000256" key="3">
    <source>
        <dbReference type="ARBA" id="ARBA00022448"/>
    </source>
</evidence>
<evidence type="ECO:0000256" key="14">
    <source>
        <dbReference type="ARBA" id="ARBA00082232"/>
    </source>
</evidence>
<feature type="domain" description="EF-hand" evidence="16">
    <location>
        <begin position="80"/>
        <end position="115"/>
    </location>
</feature>
<dbReference type="GO" id="GO:0015183">
    <property type="term" value="F:L-aspartate transmembrane transporter activity"/>
    <property type="evidence" value="ECO:0007669"/>
    <property type="project" value="TreeGrafter"/>
</dbReference>
<dbReference type="InterPro" id="IPR011992">
    <property type="entry name" value="EF-hand-dom_pair"/>
</dbReference>
<evidence type="ECO:0000256" key="1">
    <source>
        <dbReference type="ARBA" id="ARBA00004448"/>
    </source>
</evidence>
<evidence type="ECO:0000256" key="8">
    <source>
        <dbReference type="ARBA" id="ARBA00022989"/>
    </source>
</evidence>
<evidence type="ECO:0000256" key="10">
    <source>
        <dbReference type="ARBA" id="ARBA00023136"/>
    </source>
</evidence>
<organism evidence="17">
    <name type="scientific">Blastobotrys adeninivorans</name>
    <name type="common">Yeast</name>
    <name type="synonym">Arxula adeninivorans</name>
    <dbReference type="NCBI Taxonomy" id="409370"/>
    <lineage>
        <taxon>Eukaryota</taxon>
        <taxon>Fungi</taxon>
        <taxon>Dikarya</taxon>
        <taxon>Ascomycota</taxon>
        <taxon>Saccharomycotina</taxon>
        <taxon>Dipodascomycetes</taxon>
        <taxon>Dipodascales</taxon>
        <taxon>Trichomonascaceae</taxon>
        <taxon>Blastobotrys</taxon>
    </lineage>
</organism>
<dbReference type="PRINTS" id="PR00926">
    <property type="entry name" value="MITOCARRIER"/>
</dbReference>
<comment type="subcellular location">
    <subcellularLocation>
        <location evidence="1">Mitochondrion inner membrane</location>
        <topology evidence="1">Multi-pass membrane protein</topology>
    </subcellularLocation>
</comment>
<evidence type="ECO:0000256" key="12">
    <source>
        <dbReference type="ARBA" id="ARBA00059916"/>
    </source>
</evidence>
<protein>
    <recommendedName>
        <fullName evidence="13">Mitochondrial aspartate-glutamate transporter AGC1</fullName>
    </recommendedName>
    <alternativeName>
        <fullName evidence="14">Aspartate-glutamate carrier 1</fullName>
    </alternativeName>
</protein>
<comment type="function">
    <text evidence="12">Calcium-dependent mitochondrial aspartate and glutamate carrier. Transport of glutamate in mitochondria is required for mitochondrial transamination reactions and ornithine synthesis. Plays also a role in malate-aspartate NADH shuttle, which is critical for growth on acetate and fatty acids.</text>
</comment>
<keyword evidence="4 15" id="KW-0812">Transmembrane</keyword>
<feature type="domain" description="EF-hand" evidence="16">
    <location>
        <begin position="152"/>
        <end position="187"/>
    </location>
</feature>
<keyword evidence="8" id="KW-1133">Transmembrane helix</keyword>
<sequence length="677" mass="75354">MSQSSPDLTKKTFFKHASVNVEGEQYLSRDDFVNAVAPPNEDYHKISRNSYAVLFDVADRSRRGLVSLNDWYAFEQLLDKPDAEYEIAFRLFDTEGRGEVDFDNFVKLYKANRSPDALDFDWNSRWASLYLGSSSRRHTLSYSMFCQMLSGLLGERVRQAFQQYDKSNTGYILPEQFQQIITQTAGHKLSDTLLENLHTVANVSNSSRVSYASVRAFLNVVRHVDMVDVIASNATSRSKDGTITREDFMAEAARSTKFSLFTPMEIDLLFHFTSIINPTGRLTIDDFRRVFDPTWQDPYTRYQRAEQQKVEAAKNALVNPTSFLGEVFESAYNFVLGSVAGAFGATVVYPIDLVKTRMQNQRTAMPGQQLMYRNSWDCFTKVIKNEGFMGLYSGLGPQLIGVAPEKAIKLTVNDLVRGKLTNKDGTLPLSAEIIAGGSAGACQVVFTNPLEIVKIRLQVQGEMLKSGVENAPKRSALWIVRHLGLVGLYKGASACLLRDVPFSAIYFPAYAHLKKDYFGEGPKHRLGIAELLTAGAIAGIPAAYLTTPCDVVKTRLQVEARKGHTNYRGLVHAFTTIFKEEGFRAFFKGGPARVLRSSPQFGCTLAAYEFLHRMFPLPGHGKTEAGHATPTAAAPEPTVKYLRSRNALKILLDIDENFGKPGALTAERAKLIPGLKA</sequence>
<dbReference type="PROSITE" id="PS50920">
    <property type="entry name" value="SOLCAR"/>
    <property type="match status" value="3"/>
</dbReference>
<dbReference type="PANTHER" id="PTHR45678">
    <property type="entry name" value="MITOCHONDRIAL 2-OXODICARBOXYLATE CARRIER 1-RELATED"/>
    <property type="match status" value="1"/>
</dbReference>
<dbReference type="InterPro" id="IPR051028">
    <property type="entry name" value="Mito_Solute_Carrier"/>
</dbReference>
<evidence type="ECO:0000256" key="15">
    <source>
        <dbReference type="PROSITE-ProRule" id="PRU00282"/>
    </source>
</evidence>
<keyword evidence="7" id="KW-0106">Calcium</keyword>
<evidence type="ECO:0000256" key="7">
    <source>
        <dbReference type="ARBA" id="ARBA00022837"/>
    </source>
</evidence>